<proteinExistence type="predicted"/>
<dbReference type="AlphaFoldDB" id="A0AA48L1S7"/>
<dbReference type="KEGG" id="ccac:CcaHIS019_0302100"/>
<dbReference type="Pfam" id="PF06966">
    <property type="entry name" value="DUF1295"/>
    <property type="match status" value="1"/>
</dbReference>
<dbReference type="EMBL" id="AP028214">
    <property type="protein sequence ID" value="BEI90140.1"/>
    <property type="molecule type" value="Genomic_DNA"/>
</dbReference>
<keyword evidence="1" id="KW-0472">Membrane</keyword>
<dbReference type="GeneID" id="85494011"/>
<reference evidence="2" key="1">
    <citation type="journal article" date="2023" name="BMC Genomics">
        <title>Chromosome-level genome assemblies of Cutaneotrichosporon spp. (Trichosporonales, Basidiomycota) reveal imbalanced evolution between nucleotide sequences and chromosome synteny.</title>
        <authorList>
            <person name="Kobayashi Y."/>
            <person name="Kayamori A."/>
            <person name="Aoki K."/>
            <person name="Shiwa Y."/>
            <person name="Matsutani M."/>
            <person name="Fujita N."/>
            <person name="Sugita T."/>
            <person name="Iwasaki W."/>
            <person name="Tanaka N."/>
            <person name="Takashima M."/>
        </authorList>
    </citation>
    <scope>NUCLEOTIDE SEQUENCE</scope>
    <source>
        <strain evidence="2">HIS019</strain>
    </source>
</reference>
<feature type="transmembrane region" description="Helical" evidence="1">
    <location>
        <begin position="20"/>
        <end position="40"/>
    </location>
</feature>
<dbReference type="RefSeq" id="XP_060455406.1">
    <property type="nucleotide sequence ID" value="XM_060598631.1"/>
</dbReference>
<organism evidence="2 3">
    <name type="scientific">Cutaneotrichosporon cavernicola</name>
    <dbReference type="NCBI Taxonomy" id="279322"/>
    <lineage>
        <taxon>Eukaryota</taxon>
        <taxon>Fungi</taxon>
        <taxon>Dikarya</taxon>
        <taxon>Basidiomycota</taxon>
        <taxon>Agaricomycotina</taxon>
        <taxon>Tremellomycetes</taxon>
        <taxon>Trichosporonales</taxon>
        <taxon>Trichosporonaceae</taxon>
        <taxon>Cutaneotrichosporon</taxon>
    </lineage>
</organism>
<keyword evidence="1" id="KW-1133">Transmembrane helix</keyword>
<evidence type="ECO:0000256" key="1">
    <source>
        <dbReference type="SAM" id="Phobius"/>
    </source>
</evidence>
<keyword evidence="1" id="KW-0812">Transmembrane</keyword>
<keyword evidence="3" id="KW-1185">Reference proteome</keyword>
<evidence type="ECO:0000313" key="3">
    <source>
        <dbReference type="Proteomes" id="UP001233271"/>
    </source>
</evidence>
<evidence type="ECO:0008006" key="4">
    <source>
        <dbReference type="Google" id="ProtNLM"/>
    </source>
</evidence>
<accession>A0AA48L1S7</accession>
<sequence length="261" mass="28831">MEDYRYPIVRRLVPKWFFEIVVHICAVVVAQPLLLLTLCFPIRAMLLPPSELSYGPFPSAYISLAAFSPLLSTARKLGIPLDTPVLHVGDALAALLALTAVYIQKKTDDAMYAYQEAKHGAMRANPSPRVIEDGEPLPAQVPPEFYPGFPTKGIHAVVRHANFTSEQTFWLAQGLLGLGAGPAAPRVGSCLLPPFLLSLLFLGSTTLTEWITSHRYPAYGAYKQLVGQFTPMETGIKWIWTTMRGTRAELQAELDPLVRQD</sequence>
<evidence type="ECO:0000313" key="2">
    <source>
        <dbReference type="EMBL" id="BEI90140.1"/>
    </source>
</evidence>
<gene>
    <name evidence="2" type="ORF">CcaverHIS019_0302100</name>
</gene>
<protein>
    <recommendedName>
        <fullName evidence="4">DUF1295-domain-containing protein</fullName>
    </recommendedName>
</protein>
<dbReference type="Proteomes" id="UP001233271">
    <property type="component" value="Chromosome 3"/>
</dbReference>
<name>A0AA48L1S7_9TREE</name>
<dbReference type="InterPro" id="IPR010721">
    <property type="entry name" value="UstE-like"/>
</dbReference>